<dbReference type="AlphaFoldDB" id="A0A1H0N333"/>
<organism evidence="2 3">
    <name type="scientific">Lentzea jiangxiensis</name>
    <dbReference type="NCBI Taxonomy" id="641025"/>
    <lineage>
        <taxon>Bacteria</taxon>
        <taxon>Bacillati</taxon>
        <taxon>Actinomycetota</taxon>
        <taxon>Actinomycetes</taxon>
        <taxon>Pseudonocardiales</taxon>
        <taxon>Pseudonocardiaceae</taxon>
        <taxon>Lentzea</taxon>
    </lineage>
</organism>
<dbReference type="OrthoDB" id="3370651at2"/>
<dbReference type="EMBL" id="FNIX01000004">
    <property type="protein sequence ID" value="SDO87031.1"/>
    <property type="molecule type" value="Genomic_DNA"/>
</dbReference>
<sequence length="246" mass="26674">MLWSGVRMASFEEVSAELSRVVAKSEEVAAALEQAGQLADEAVQLLTAVMRGAGQLEDEFGRAVQQWSEAATRAAELSQAVTAVRQCVESYRRTLEVDRASSNATGPTASAGPPSSLPPTTWIERQRAQLPTYVTSGFHCDEEGHGDLVQSGAEPNGEDRAIAQHLVAIGRVRPRTFPTAAQHVEIKVGWRMRISGVRRAEVVVNNRLCEGPLSCFELLPLLLLPGQTLVVHDPVRSHTFQGKGTR</sequence>
<dbReference type="InterPro" id="IPR032724">
    <property type="entry name" value="SCP1.201-like"/>
</dbReference>
<keyword evidence="3" id="KW-1185">Reference proteome</keyword>
<feature type="region of interest" description="Disordered" evidence="1">
    <location>
        <begin position="98"/>
        <end position="120"/>
    </location>
</feature>
<name>A0A1H0N333_9PSEU</name>
<evidence type="ECO:0000313" key="3">
    <source>
        <dbReference type="Proteomes" id="UP000199691"/>
    </source>
</evidence>
<evidence type="ECO:0000256" key="1">
    <source>
        <dbReference type="SAM" id="MobiDB-lite"/>
    </source>
</evidence>
<protein>
    <submittedName>
        <fullName evidence="2">SCP1.201-like deaminase</fullName>
    </submittedName>
</protein>
<dbReference type="Pfam" id="PF14428">
    <property type="entry name" value="DddA-like"/>
    <property type="match status" value="1"/>
</dbReference>
<evidence type="ECO:0000313" key="2">
    <source>
        <dbReference type="EMBL" id="SDO87031.1"/>
    </source>
</evidence>
<dbReference type="STRING" id="641025.SAMN05421507_104230"/>
<reference evidence="3" key="1">
    <citation type="submission" date="2016-10" db="EMBL/GenBank/DDBJ databases">
        <authorList>
            <person name="Varghese N."/>
            <person name="Submissions S."/>
        </authorList>
    </citation>
    <scope>NUCLEOTIDE SEQUENCE [LARGE SCALE GENOMIC DNA]</scope>
    <source>
        <strain evidence="3">CGMCC 4.6609</strain>
    </source>
</reference>
<accession>A0A1H0N333</accession>
<dbReference type="Proteomes" id="UP000199691">
    <property type="component" value="Unassembled WGS sequence"/>
</dbReference>
<proteinExistence type="predicted"/>
<gene>
    <name evidence="2" type="ORF">SAMN05421507_104230</name>
</gene>